<accession>A0A2V3A515</accession>
<dbReference type="OrthoDB" id="2569624at2"/>
<dbReference type="Pfam" id="PF25198">
    <property type="entry name" value="Spore_GerAC_N"/>
    <property type="match status" value="1"/>
</dbReference>
<dbReference type="Proteomes" id="UP000247150">
    <property type="component" value="Unassembled WGS sequence"/>
</dbReference>
<dbReference type="RefSeq" id="WP_110063071.1">
    <property type="nucleotide sequence ID" value="NZ_QGTW01000001.1"/>
</dbReference>
<dbReference type="Pfam" id="PF05504">
    <property type="entry name" value="Spore_GerAC"/>
    <property type="match status" value="1"/>
</dbReference>
<dbReference type="InterPro" id="IPR046953">
    <property type="entry name" value="Spore_GerAC-like_C"/>
</dbReference>
<evidence type="ECO:0000256" key="7">
    <source>
        <dbReference type="ARBA" id="ARBA00023288"/>
    </source>
</evidence>
<evidence type="ECO:0000313" key="10">
    <source>
        <dbReference type="EMBL" id="PWW32102.1"/>
    </source>
</evidence>
<evidence type="ECO:0000256" key="5">
    <source>
        <dbReference type="ARBA" id="ARBA00023136"/>
    </source>
</evidence>
<dbReference type="GO" id="GO:0009847">
    <property type="term" value="P:spore germination"/>
    <property type="evidence" value="ECO:0007669"/>
    <property type="project" value="InterPro"/>
</dbReference>
<evidence type="ECO:0000256" key="2">
    <source>
        <dbReference type="ARBA" id="ARBA00007886"/>
    </source>
</evidence>
<keyword evidence="4" id="KW-0732">Signal</keyword>
<keyword evidence="7" id="KW-0449">Lipoprotein</keyword>
<protein>
    <submittedName>
        <fullName evidence="10">Spore germination protein</fullName>
    </submittedName>
</protein>
<evidence type="ECO:0000256" key="3">
    <source>
        <dbReference type="ARBA" id="ARBA00022544"/>
    </source>
</evidence>
<evidence type="ECO:0000256" key="1">
    <source>
        <dbReference type="ARBA" id="ARBA00004635"/>
    </source>
</evidence>
<comment type="caution">
    <text evidence="10">The sequence shown here is derived from an EMBL/GenBank/DDBJ whole genome shotgun (WGS) entry which is preliminary data.</text>
</comment>
<evidence type="ECO:0000256" key="6">
    <source>
        <dbReference type="ARBA" id="ARBA00023139"/>
    </source>
</evidence>
<keyword evidence="6" id="KW-0564">Palmitate</keyword>
<name>A0A2V3A515_9BACI</name>
<feature type="domain" description="Spore germination protein N-terminal" evidence="9">
    <location>
        <begin position="26"/>
        <end position="212"/>
    </location>
</feature>
<dbReference type="Gene3D" id="3.30.300.210">
    <property type="entry name" value="Nutrient germinant receptor protein C, domain 3"/>
    <property type="match status" value="1"/>
</dbReference>
<keyword evidence="3" id="KW-0309">Germination</keyword>
<evidence type="ECO:0000259" key="9">
    <source>
        <dbReference type="Pfam" id="PF25198"/>
    </source>
</evidence>
<dbReference type="InterPro" id="IPR008844">
    <property type="entry name" value="Spore_GerAC-like"/>
</dbReference>
<dbReference type="NCBIfam" id="TIGR02887">
    <property type="entry name" value="spore_ger_x_C"/>
    <property type="match status" value="1"/>
</dbReference>
<dbReference type="EMBL" id="QGTW01000001">
    <property type="protein sequence ID" value="PWW32102.1"/>
    <property type="molecule type" value="Genomic_DNA"/>
</dbReference>
<keyword evidence="5" id="KW-0472">Membrane</keyword>
<dbReference type="InterPro" id="IPR057336">
    <property type="entry name" value="GerAC_N"/>
</dbReference>
<reference evidence="10 11" key="1">
    <citation type="submission" date="2018-05" db="EMBL/GenBank/DDBJ databases">
        <title>Freshwater and sediment microbial communities from various areas in North America, analyzing microbe dynamics in response to fracking.</title>
        <authorList>
            <person name="Lamendella R."/>
        </authorList>
    </citation>
    <scope>NUCLEOTIDE SEQUENCE [LARGE SCALE GENOMIC DNA]</scope>
    <source>
        <strain evidence="10 11">15_TX</strain>
    </source>
</reference>
<evidence type="ECO:0000259" key="8">
    <source>
        <dbReference type="Pfam" id="PF05504"/>
    </source>
</evidence>
<proteinExistence type="inferred from homology"/>
<gene>
    <name evidence="10" type="ORF">DFO73_101365</name>
</gene>
<evidence type="ECO:0000256" key="4">
    <source>
        <dbReference type="ARBA" id="ARBA00022729"/>
    </source>
</evidence>
<evidence type="ECO:0000313" key="11">
    <source>
        <dbReference type="Proteomes" id="UP000247150"/>
    </source>
</evidence>
<dbReference type="AlphaFoldDB" id="A0A2V3A515"/>
<organism evidence="10 11">
    <name type="scientific">Cytobacillus oceanisediminis</name>
    <dbReference type="NCBI Taxonomy" id="665099"/>
    <lineage>
        <taxon>Bacteria</taxon>
        <taxon>Bacillati</taxon>
        <taxon>Bacillota</taxon>
        <taxon>Bacilli</taxon>
        <taxon>Bacillales</taxon>
        <taxon>Bacillaceae</taxon>
        <taxon>Cytobacillus</taxon>
    </lineage>
</organism>
<sequence>MKLFQIFLLSLLLLILIFPLSGCWSSEEIEEMGLIIGTALDLEKEGIDEDQEGRFPKRDMFTITNQLVTAETTDSGTKEGTTQHQAYKNITETGDALLPALRKMILRIDKRAFGEHSKVIVIGEDLARHYNLNQVLDFFKREQEMRPSALIVIAKENARKTLETNEPTVIPAIQLVEMTQGQERTTKILLPMSITRFEGHLQSGTSFLLQSVKPAKGERILSGAAIIDGKTKRLRGFLDDTETEGVAWLTGEGKGGLVRSFDEYTGQPIIYEIISMESKIKPNVKGGAISFEVKVESEGRIGEHWDVSGEPFDNKFLKKAERMTEKEVEYLIKSALAKAQEEYQMDVFGFGNKLRIEHPKLWKKVKEDWDQTFSEVPVNFDVKINIKEFGTSG</sequence>
<feature type="domain" description="Spore germination GerAC-like C-terminal" evidence="8">
    <location>
        <begin position="222"/>
        <end position="390"/>
    </location>
</feature>
<dbReference type="InterPro" id="IPR038501">
    <property type="entry name" value="Spore_GerAC_C_sf"/>
</dbReference>
<comment type="similarity">
    <text evidence="2">Belongs to the GerABKC lipoprotein family.</text>
</comment>
<comment type="subcellular location">
    <subcellularLocation>
        <location evidence="1">Membrane</location>
        <topology evidence="1">Lipid-anchor</topology>
    </subcellularLocation>
</comment>
<dbReference type="PANTHER" id="PTHR35789">
    <property type="entry name" value="SPORE GERMINATION PROTEIN B3"/>
    <property type="match status" value="1"/>
</dbReference>
<dbReference type="PANTHER" id="PTHR35789:SF1">
    <property type="entry name" value="SPORE GERMINATION PROTEIN B3"/>
    <property type="match status" value="1"/>
</dbReference>
<dbReference type="GO" id="GO:0016020">
    <property type="term" value="C:membrane"/>
    <property type="evidence" value="ECO:0007669"/>
    <property type="project" value="UniProtKB-SubCell"/>
</dbReference>